<reference evidence="2 3" key="1">
    <citation type="submission" date="2018-12" db="EMBL/GenBank/DDBJ databases">
        <authorList>
            <consortium name="Pathogen Informatics"/>
        </authorList>
    </citation>
    <scope>NUCLEOTIDE SEQUENCE [LARGE SCALE GENOMIC DNA]</scope>
    <source>
        <strain evidence="2 3">NCTC12967</strain>
    </source>
</reference>
<keyword evidence="1" id="KW-0472">Membrane</keyword>
<evidence type="ECO:0000313" key="2">
    <source>
        <dbReference type="EMBL" id="VEH71704.1"/>
    </source>
</evidence>
<dbReference type="Proteomes" id="UP000273044">
    <property type="component" value="Chromosome"/>
</dbReference>
<dbReference type="EMBL" id="LR134406">
    <property type="protein sequence ID" value="VEH71704.1"/>
    <property type="molecule type" value="Genomic_DNA"/>
</dbReference>
<name>A0A3S5ESX5_9ACTN</name>
<accession>A0A3S5ESX5</accession>
<protein>
    <submittedName>
        <fullName evidence="2">Uncharacterized protein</fullName>
    </submittedName>
</protein>
<evidence type="ECO:0000256" key="1">
    <source>
        <dbReference type="SAM" id="Phobius"/>
    </source>
</evidence>
<feature type="transmembrane region" description="Helical" evidence="1">
    <location>
        <begin position="12"/>
        <end position="36"/>
    </location>
</feature>
<organism evidence="2 3">
    <name type="scientific">Arachnia propionica</name>
    <dbReference type="NCBI Taxonomy" id="1750"/>
    <lineage>
        <taxon>Bacteria</taxon>
        <taxon>Bacillati</taxon>
        <taxon>Actinomycetota</taxon>
        <taxon>Actinomycetes</taxon>
        <taxon>Propionibacteriales</taxon>
        <taxon>Propionibacteriaceae</taxon>
        <taxon>Arachnia</taxon>
    </lineage>
</organism>
<sequence length="157" mass="17596">MEFIGKFTYLTNTILCAVLIGYLTSYVITLGSYYTYMLRNGRVKELQASYAPFRTDSNTKALYRICFALQMVFAAVSLLLNHSTHPLPAQVYALAILPIFLTIHVVTGFGKVEEKMASGKELTEPEIDLYTKLNLPLHLVYAALYLIGATWLVAALF</sequence>
<keyword evidence="3" id="KW-1185">Reference proteome</keyword>
<dbReference type="GeneID" id="64408430"/>
<feature type="transmembrane region" description="Helical" evidence="1">
    <location>
        <begin position="92"/>
        <end position="112"/>
    </location>
</feature>
<dbReference type="AlphaFoldDB" id="A0A3S5ESX5"/>
<evidence type="ECO:0000313" key="3">
    <source>
        <dbReference type="Proteomes" id="UP000273044"/>
    </source>
</evidence>
<feature type="transmembrane region" description="Helical" evidence="1">
    <location>
        <begin position="61"/>
        <end position="80"/>
    </location>
</feature>
<feature type="transmembrane region" description="Helical" evidence="1">
    <location>
        <begin position="133"/>
        <end position="154"/>
    </location>
</feature>
<keyword evidence="1" id="KW-1133">Transmembrane helix</keyword>
<proteinExistence type="predicted"/>
<gene>
    <name evidence="2" type="ORF">NCTC12967_03031</name>
</gene>
<dbReference type="RefSeq" id="WP_061788090.1">
    <property type="nucleotide sequence ID" value="NZ_LR134406.1"/>
</dbReference>
<keyword evidence="1" id="KW-0812">Transmembrane</keyword>